<dbReference type="EMBL" id="CP033150">
    <property type="protein sequence ID" value="AYO42653.1"/>
    <property type="molecule type" value="Genomic_DNA"/>
</dbReference>
<dbReference type="EC" id="3.1.3.68" evidence="1"/>
<dbReference type="InterPro" id="IPR023198">
    <property type="entry name" value="PGP-like_dom2"/>
</dbReference>
<keyword evidence="1" id="KW-0378">Hydrolase</keyword>
<dbReference type="SFLD" id="SFLDS00003">
    <property type="entry name" value="Haloacid_Dehalogenase"/>
    <property type="match status" value="1"/>
</dbReference>
<keyword evidence="2" id="KW-1185">Reference proteome</keyword>
<protein>
    <submittedName>
        <fullName evidence="1">2-deoxyglucose-6-phosphate phosphatase 1</fullName>
        <ecNumber evidence="1">3.1.3.68</ecNumber>
    </submittedName>
</protein>
<dbReference type="Proteomes" id="UP000269793">
    <property type="component" value="Chromosome III"/>
</dbReference>
<sequence length="254" mass="27901">MKVQVDVDTVLFDMDGTLIDSTPAVNATWVEFAKEYNLDIDHVLHYSHGHRTVENLKRYIPSLEGDALMKEVVRFESRILEIAQENMDRAIKTGNADGTIIAMPGARPLLEQIQCGRDENPARRAGWAIVTSATSAYAQKAFVASNVSTPPDTFVTSDVCAHGKPDPEPYAKGAELSKADISKCIVVEDAPPGVLSGKRAGARVLGLRTTHEGQRMWEQGADWVVPDLSYVQAEWLDGDRLVLTIDTEEAPTRI</sequence>
<organism evidence="1 2">
    <name type="scientific">Malassezia restricta (strain ATCC 96810 / NBRC 103918 / CBS 7877)</name>
    <name type="common">Seborrheic dermatitis infection agent</name>
    <dbReference type="NCBI Taxonomy" id="425264"/>
    <lineage>
        <taxon>Eukaryota</taxon>
        <taxon>Fungi</taxon>
        <taxon>Dikarya</taxon>
        <taxon>Basidiomycota</taxon>
        <taxon>Ustilaginomycotina</taxon>
        <taxon>Malasseziomycetes</taxon>
        <taxon>Malasseziales</taxon>
        <taxon>Malasseziaceae</taxon>
        <taxon>Malassezia</taxon>
    </lineage>
</organism>
<dbReference type="STRING" id="425264.A0A3G2S3J3"/>
<dbReference type="InterPro" id="IPR051806">
    <property type="entry name" value="HAD-like_SPP"/>
</dbReference>
<dbReference type="SFLD" id="SFLDG01129">
    <property type="entry name" value="C1.5:_HAD__Beta-PGM__Phosphata"/>
    <property type="match status" value="1"/>
</dbReference>
<dbReference type="Pfam" id="PF00702">
    <property type="entry name" value="Hydrolase"/>
    <property type="match status" value="1"/>
</dbReference>
<dbReference type="InterPro" id="IPR023214">
    <property type="entry name" value="HAD_sf"/>
</dbReference>
<reference evidence="1 2" key="1">
    <citation type="submission" date="2018-10" db="EMBL/GenBank/DDBJ databases">
        <title>Complete genome sequence of Malassezia restricta CBS 7877.</title>
        <authorList>
            <person name="Morand S.C."/>
            <person name="Bertignac M."/>
            <person name="Iltis A."/>
            <person name="Kolder I."/>
            <person name="Pirovano W."/>
            <person name="Jourdain R."/>
            <person name="Clavaud C."/>
        </authorList>
    </citation>
    <scope>NUCLEOTIDE SEQUENCE [LARGE SCALE GENOMIC DNA]</scope>
    <source>
        <strain evidence="1 2">CBS 7877</strain>
    </source>
</reference>
<dbReference type="Gene3D" id="3.40.50.1000">
    <property type="entry name" value="HAD superfamily/HAD-like"/>
    <property type="match status" value="1"/>
</dbReference>
<dbReference type="SUPFAM" id="SSF56784">
    <property type="entry name" value="HAD-like"/>
    <property type="match status" value="1"/>
</dbReference>
<dbReference type="OrthoDB" id="40579at2759"/>
<evidence type="ECO:0000313" key="1">
    <source>
        <dbReference type="EMBL" id="AYO42653.1"/>
    </source>
</evidence>
<dbReference type="PANTHER" id="PTHR43481">
    <property type="entry name" value="FRUCTOSE-1-PHOSPHATE PHOSPHATASE"/>
    <property type="match status" value="1"/>
</dbReference>
<accession>A0A3G2S3J3</accession>
<dbReference type="GO" id="GO:0003850">
    <property type="term" value="F:2-deoxyglucose-6-phosphatase activity"/>
    <property type="evidence" value="ECO:0007669"/>
    <property type="project" value="UniProtKB-EC"/>
</dbReference>
<dbReference type="PANTHER" id="PTHR43481:SF4">
    <property type="entry name" value="GLYCEROL-1-PHOSPHATE PHOSPHOHYDROLASE 1-RELATED"/>
    <property type="match status" value="1"/>
</dbReference>
<dbReference type="VEuPathDB" id="FungiDB:DNF11_1703"/>
<dbReference type="AlphaFoldDB" id="A0A3G2S3J3"/>
<evidence type="ECO:0000313" key="2">
    <source>
        <dbReference type="Proteomes" id="UP000269793"/>
    </source>
</evidence>
<dbReference type="NCBIfam" id="TIGR01509">
    <property type="entry name" value="HAD-SF-IA-v3"/>
    <property type="match status" value="1"/>
</dbReference>
<gene>
    <name evidence="1" type="primary">DOG1</name>
    <name evidence="1" type="ORF">DNF11_1703</name>
</gene>
<proteinExistence type="predicted"/>
<dbReference type="Gene3D" id="1.10.150.240">
    <property type="entry name" value="Putative phosphatase, domain 2"/>
    <property type="match status" value="1"/>
</dbReference>
<dbReference type="InterPro" id="IPR036412">
    <property type="entry name" value="HAD-like_sf"/>
</dbReference>
<name>A0A3G2S3J3_MALR7</name>
<dbReference type="InterPro" id="IPR006439">
    <property type="entry name" value="HAD-SF_hydro_IA"/>
</dbReference>